<dbReference type="GO" id="GO:0006508">
    <property type="term" value="P:proteolysis"/>
    <property type="evidence" value="ECO:0007669"/>
    <property type="project" value="UniProtKB-KW"/>
</dbReference>
<protein>
    <recommendedName>
        <fullName evidence="9">Lipoprotein signal peptidase</fullName>
        <ecNumber evidence="9">3.4.23.36</ecNumber>
    </recommendedName>
    <alternativeName>
        <fullName evidence="9">Prolipoprotein signal peptidase</fullName>
    </alternativeName>
    <alternativeName>
        <fullName evidence="9">Signal peptidase II</fullName>
        <shortName evidence="9">SPase II</shortName>
    </alternativeName>
</protein>
<dbReference type="GO" id="GO:0005886">
    <property type="term" value="C:plasma membrane"/>
    <property type="evidence" value="ECO:0007669"/>
    <property type="project" value="UniProtKB-SubCell"/>
</dbReference>
<name>A0A8T4IFE1_9SPHN</name>
<dbReference type="EMBL" id="JAGRQC010000003">
    <property type="protein sequence ID" value="MBR0553270.1"/>
    <property type="molecule type" value="Genomic_DNA"/>
</dbReference>
<accession>A0A8T4IFE1</accession>
<dbReference type="InterPro" id="IPR001872">
    <property type="entry name" value="Peptidase_A8"/>
</dbReference>
<dbReference type="HAMAP" id="MF_00161">
    <property type="entry name" value="LspA"/>
    <property type="match status" value="1"/>
</dbReference>
<feature type="transmembrane region" description="Helical" evidence="9">
    <location>
        <begin position="94"/>
        <end position="113"/>
    </location>
</feature>
<feature type="transmembrane region" description="Helical" evidence="9">
    <location>
        <begin position="66"/>
        <end position="87"/>
    </location>
</feature>
<comment type="similarity">
    <text evidence="1 9 11">Belongs to the peptidase A8 family.</text>
</comment>
<dbReference type="NCBIfam" id="TIGR00077">
    <property type="entry name" value="lspA"/>
    <property type="match status" value="1"/>
</dbReference>
<evidence type="ECO:0000256" key="6">
    <source>
        <dbReference type="ARBA" id="ARBA00022801"/>
    </source>
</evidence>
<dbReference type="Pfam" id="PF01252">
    <property type="entry name" value="Peptidase_A8"/>
    <property type="match status" value="1"/>
</dbReference>
<dbReference type="PROSITE" id="PS00855">
    <property type="entry name" value="SPASE_II"/>
    <property type="match status" value="1"/>
</dbReference>
<evidence type="ECO:0000256" key="11">
    <source>
        <dbReference type="RuleBase" id="RU004181"/>
    </source>
</evidence>
<keyword evidence="3 9" id="KW-0645">Protease</keyword>
<keyword evidence="4 9" id="KW-0812">Transmembrane</keyword>
<evidence type="ECO:0000256" key="9">
    <source>
        <dbReference type="HAMAP-Rule" id="MF_00161"/>
    </source>
</evidence>
<dbReference type="RefSeq" id="WP_284054507.1">
    <property type="nucleotide sequence ID" value="NZ_JAGRQC010000003.1"/>
</dbReference>
<comment type="caution">
    <text evidence="9">Lacks conserved residue(s) required for the propagation of feature annotation.</text>
</comment>
<keyword evidence="5 9" id="KW-0064">Aspartyl protease</keyword>
<evidence type="ECO:0000256" key="2">
    <source>
        <dbReference type="ARBA" id="ARBA00022475"/>
    </source>
</evidence>
<comment type="function">
    <text evidence="9 10">This protein specifically catalyzes the removal of signal peptides from prolipoproteins.</text>
</comment>
<feature type="active site" evidence="9">
    <location>
        <position position="139"/>
    </location>
</feature>
<evidence type="ECO:0000256" key="4">
    <source>
        <dbReference type="ARBA" id="ARBA00022692"/>
    </source>
</evidence>
<keyword evidence="8 9" id="KW-0472">Membrane</keyword>
<dbReference type="Proteomes" id="UP000676996">
    <property type="component" value="Unassembled WGS sequence"/>
</dbReference>
<dbReference type="PANTHER" id="PTHR33695">
    <property type="entry name" value="LIPOPROTEIN SIGNAL PEPTIDASE"/>
    <property type="match status" value="1"/>
</dbReference>
<reference evidence="12" key="1">
    <citation type="submission" date="2021-04" db="EMBL/GenBank/DDBJ databases">
        <title>Ouciella asimina sp. nov., isolated from the surface seawater in the hydrothermal field of Okinawa Trough.</title>
        <authorList>
            <person name="Shuang W."/>
        </authorList>
    </citation>
    <scope>NUCLEOTIDE SEQUENCE</scope>
    <source>
        <strain evidence="12">LXI357</strain>
    </source>
</reference>
<feature type="active site" evidence="9">
    <location>
        <position position="120"/>
    </location>
</feature>
<keyword evidence="7 9" id="KW-1133">Transmembrane helix</keyword>
<evidence type="ECO:0000313" key="12">
    <source>
        <dbReference type="EMBL" id="MBR0553270.1"/>
    </source>
</evidence>
<dbReference type="EC" id="3.4.23.36" evidence="9"/>
<evidence type="ECO:0000256" key="8">
    <source>
        <dbReference type="ARBA" id="ARBA00023136"/>
    </source>
</evidence>
<keyword evidence="6 9" id="KW-0378">Hydrolase</keyword>
<gene>
    <name evidence="9 12" type="primary">lspA</name>
    <name evidence="12" type="ORF">J7S20_12200</name>
</gene>
<comment type="caution">
    <text evidence="12">The sequence shown here is derived from an EMBL/GenBank/DDBJ whole genome shotgun (WGS) entry which is preliminary data.</text>
</comment>
<dbReference type="PANTHER" id="PTHR33695:SF1">
    <property type="entry name" value="LIPOPROTEIN SIGNAL PEPTIDASE"/>
    <property type="match status" value="1"/>
</dbReference>
<proteinExistence type="inferred from homology"/>
<organism evidence="12 13">
    <name type="scientific">Stakelama marina</name>
    <dbReference type="NCBI Taxonomy" id="2826939"/>
    <lineage>
        <taxon>Bacteria</taxon>
        <taxon>Pseudomonadati</taxon>
        <taxon>Pseudomonadota</taxon>
        <taxon>Alphaproteobacteria</taxon>
        <taxon>Sphingomonadales</taxon>
        <taxon>Sphingomonadaceae</taxon>
        <taxon>Stakelama</taxon>
    </lineage>
</organism>
<keyword evidence="13" id="KW-1185">Reference proteome</keyword>
<evidence type="ECO:0000256" key="10">
    <source>
        <dbReference type="RuleBase" id="RU000594"/>
    </source>
</evidence>
<evidence type="ECO:0000256" key="1">
    <source>
        <dbReference type="ARBA" id="ARBA00006139"/>
    </source>
</evidence>
<comment type="subcellular location">
    <subcellularLocation>
        <location evidence="9">Cell membrane</location>
        <topology evidence="9">Multi-pass membrane protein</topology>
    </subcellularLocation>
</comment>
<comment type="catalytic activity">
    <reaction evidence="9 10">
        <text>Release of signal peptides from bacterial membrane prolipoproteins. Hydrolyzes -Xaa-Yaa-Zaa-|-(S,diacylglyceryl)Cys-, in which Xaa is hydrophobic (preferably Leu), and Yaa (Ala or Ser) and Zaa (Gly or Ala) have small, neutral side chains.</text>
        <dbReference type="EC" id="3.4.23.36"/>
    </reaction>
</comment>
<feature type="transmembrane region" description="Helical" evidence="9">
    <location>
        <begin position="133"/>
        <end position="155"/>
    </location>
</feature>
<evidence type="ECO:0000256" key="5">
    <source>
        <dbReference type="ARBA" id="ARBA00022750"/>
    </source>
</evidence>
<comment type="pathway">
    <text evidence="9">Protein modification; lipoprotein biosynthesis (signal peptide cleavage).</text>
</comment>
<dbReference type="AlphaFoldDB" id="A0A8T4IFE1"/>
<dbReference type="PRINTS" id="PR00781">
    <property type="entry name" value="LIPOSIGPTASE"/>
</dbReference>
<dbReference type="GO" id="GO:0004190">
    <property type="term" value="F:aspartic-type endopeptidase activity"/>
    <property type="evidence" value="ECO:0007669"/>
    <property type="project" value="UniProtKB-UniRule"/>
</dbReference>
<sequence length="172" mass="18994">MKRPRYLGPIVALLIFVADQVMKYVVTGPLGIDHRDAVLHVLPIFNLAYVENYGVSLGFLRADTNMMRWALVALTVAIAAGVGYWMAREKNRSDLFALGLVLGGALGNIVDRVRLGFVVDYADLHFGAWRPFLVFNVADAAITIGVLLLLIRALFVREKPRDARATVENVNA</sequence>
<evidence type="ECO:0000256" key="7">
    <source>
        <dbReference type="ARBA" id="ARBA00022989"/>
    </source>
</evidence>
<evidence type="ECO:0000256" key="3">
    <source>
        <dbReference type="ARBA" id="ARBA00022670"/>
    </source>
</evidence>
<evidence type="ECO:0000313" key="13">
    <source>
        <dbReference type="Proteomes" id="UP000676996"/>
    </source>
</evidence>
<keyword evidence="2 9" id="KW-1003">Cell membrane</keyword>